<dbReference type="InterPro" id="IPR037401">
    <property type="entry name" value="SnoaL-like"/>
</dbReference>
<dbReference type="SUPFAM" id="SSF54427">
    <property type="entry name" value="NTF2-like"/>
    <property type="match status" value="1"/>
</dbReference>
<evidence type="ECO:0000313" key="3">
    <source>
        <dbReference type="Proteomes" id="UP001499884"/>
    </source>
</evidence>
<reference evidence="3" key="1">
    <citation type="journal article" date="2019" name="Int. J. Syst. Evol. Microbiol.">
        <title>The Global Catalogue of Microorganisms (GCM) 10K type strain sequencing project: providing services to taxonomists for standard genome sequencing and annotation.</title>
        <authorList>
            <consortium name="The Broad Institute Genomics Platform"/>
            <consortium name="The Broad Institute Genome Sequencing Center for Infectious Disease"/>
            <person name="Wu L."/>
            <person name="Ma J."/>
        </authorList>
    </citation>
    <scope>NUCLEOTIDE SEQUENCE [LARGE SCALE GENOMIC DNA]</scope>
    <source>
        <strain evidence="3">JCM 30846</strain>
    </source>
</reference>
<feature type="domain" description="SnoaL-like" evidence="1">
    <location>
        <begin position="14"/>
        <end position="140"/>
    </location>
</feature>
<keyword evidence="3" id="KW-1185">Reference proteome</keyword>
<dbReference type="Gene3D" id="3.10.450.50">
    <property type="match status" value="1"/>
</dbReference>
<name>A0ABP7F1F6_9ACTN</name>
<protein>
    <recommendedName>
        <fullName evidence="1">SnoaL-like domain-containing protein</fullName>
    </recommendedName>
</protein>
<dbReference type="Proteomes" id="UP001499884">
    <property type="component" value="Unassembled WGS sequence"/>
</dbReference>
<sequence length="148" mass="16375">MSDLNTRTATTANELRTEVEHFYARQMQLLDDHACEEWADTFTSDGTFDANGLPAPSTGRAAIAAGARAATSRLEAEGLVHRHWLGMLTISENDDRTITARSYALVVQTRLGGGTSLHRSTLCHDVLTRDENGRLQVYRRTVTRDDIA</sequence>
<organism evidence="2 3">
    <name type="scientific">Streptomyces tremellae</name>
    <dbReference type="NCBI Taxonomy" id="1124239"/>
    <lineage>
        <taxon>Bacteria</taxon>
        <taxon>Bacillati</taxon>
        <taxon>Actinomycetota</taxon>
        <taxon>Actinomycetes</taxon>
        <taxon>Kitasatosporales</taxon>
        <taxon>Streptomycetaceae</taxon>
        <taxon>Streptomyces</taxon>
    </lineage>
</organism>
<dbReference type="EMBL" id="BAABEP010000013">
    <property type="protein sequence ID" value="GAA3726102.1"/>
    <property type="molecule type" value="Genomic_DNA"/>
</dbReference>
<proteinExistence type="predicted"/>
<dbReference type="RefSeq" id="WP_345645401.1">
    <property type="nucleotide sequence ID" value="NZ_BAABEP010000013.1"/>
</dbReference>
<evidence type="ECO:0000313" key="2">
    <source>
        <dbReference type="EMBL" id="GAA3726102.1"/>
    </source>
</evidence>
<dbReference type="InterPro" id="IPR032710">
    <property type="entry name" value="NTF2-like_dom_sf"/>
</dbReference>
<accession>A0ABP7F1F6</accession>
<dbReference type="Pfam" id="PF13577">
    <property type="entry name" value="SnoaL_4"/>
    <property type="match status" value="1"/>
</dbReference>
<comment type="caution">
    <text evidence="2">The sequence shown here is derived from an EMBL/GenBank/DDBJ whole genome shotgun (WGS) entry which is preliminary data.</text>
</comment>
<gene>
    <name evidence="2" type="ORF">GCM10023082_25120</name>
</gene>
<evidence type="ECO:0000259" key="1">
    <source>
        <dbReference type="Pfam" id="PF13577"/>
    </source>
</evidence>